<evidence type="ECO:0000313" key="1">
    <source>
        <dbReference type="EMBL" id="SDW65576.1"/>
    </source>
</evidence>
<sequence length="198" mass="24173">MFYKLLKIIRSDEFRVQLAELNDNFFNLKQEIQIRNLLVELFNQKYKQENERAIAEYRVRNKKVSNKNIRIDLALVNKSSKEKILIEFKYHFPEDSQIKEESLRNYFEKRIECDYLISIICNGNEEIRKAYEEDWGIKTMFAERYSEETQWKELLEKQFSSLESEKKSLKPIEVTIKVDKPFETTYHFFILERKKEEK</sequence>
<organism evidence="1 2">
    <name type="scientific">Capnocytophaga granulosa</name>
    <dbReference type="NCBI Taxonomy" id="45242"/>
    <lineage>
        <taxon>Bacteria</taxon>
        <taxon>Pseudomonadati</taxon>
        <taxon>Bacteroidota</taxon>
        <taxon>Flavobacteriia</taxon>
        <taxon>Flavobacteriales</taxon>
        <taxon>Flavobacteriaceae</taxon>
        <taxon>Capnocytophaga</taxon>
    </lineage>
</organism>
<evidence type="ECO:0000313" key="2">
    <source>
        <dbReference type="Proteomes" id="UP000182771"/>
    </source>
</evidence>
<dbReference type="EMBL" id="FNND01000003">
    <property type="protein sequence ID" value="SDW65576.1"/>
    <property type="molecule type" value="Genomic_DNA"/>
</dbReference>
<dbReference type="Proteomes" id="UP000182771">
    <property type="component" value="Unassembled WGS sequence"/>
</dbReference>
<dbReference type="AlphaFoldDB" id="A0A1H2VB54"/>
<accession>A0A1H2VB54</accession>
<keyword evidence="2" id="KW-1185">Reference proteome</keyword>
<dbReference type="OrthoDB" id="1151541at2"/>
<protein>
    <submittedName>
        <fullName evidence="1">Uncharacterized protein</fullName>
    </submittedName>
</protein>
<gene>
    <name evidence="1" type="ORF">SAMN05444420_103127</name>
</gene>
<dbReference type="GeneID" id="85016940"/>
<reference evidence="1 2" key="1">
    <citation type="submission" date="2016-10" db="EMBL/GenBank/DDBJ databases">
        <authorList>
            <person name="Varghese N."/>
            <person name="Submissions S."/>
        </authorList>
    </citation>
    <scope>NUCLEOTIDE SEQUENCE [LARGE SCALE GENOMIC DNA]</scope>
    <source>
        <strain evidence="1 2">DSM 11449</strain>
    </source>
</reference>
<name>A0A1H2VB54_9FLAO</name>
<dbReference type="RefSeq" id="WP_016420482.1">
    <property type="nucleotide sequence ID" value="NZ_FNND01000003.1"/>
</dbReference>
<proteinExistence type="predicted"/>
<comment type="caution">
    <text evidence="1">The sequence shown here is derived from an EMBL/GenBank/DDBJ whole genome shotgun (WGS) entry which is preliminary data.</text>
</comment>